<evidence type="ECO:0000256" key="2">
    <source>
        <dbReference type="ARBA" id="ARBA00007534"/>
    </source>
</evidence>
<keyword evidence="8 13" id="KW-1015">Disulfide bond</keyword>
<keyword evidence="5 14" id="KW-0964">Secreted</keyword>
<feature type="active site" description="Nucleophile" evidence="12">
    <location>
        <position position="145"/>
    </location>
</feature>
<feature type="active site" evidence="12">
    <location>
        <position position="200"/>
    </location>
</feature>
<dbReference type="PANTHER" id="PTHR48250">
    <property type="entry name" value="CUTINASE 2-RELATED"/>
    <property type="match status" value="1"/>
</dbReference>
<dbReference type="PANTHER" id="PTHR48250:SF3">
    <property type="entry name" value="CUTINASE 1-RELATED"/>
    <property type="match status" value="1"/>
</dbReference>
<evidence type="ECO:0000256" key="4">
    <source>
        <dbReference type="ARBA" id="ARBA00022487"/>
    </source>
</evidence>
<feature type="active site" description="Proton donor/acceptor" evidence="12">
    <location>
        <position position="213"/>
    </location>
</feature>
<dbReference type="InterPro" id="IPR000675">
    <property type="entry name" value="Cutinase/axe"/>
</dbReference>
<comment type="similarity">
    <text evidence="2 14">Belongs to the cutinase family.</text>
</comment>
<protein>
    <recommendedName>
        <fullName evidence="11 14">Cutinase</fullName>
        <ecNumber evidence="3 14">3.1.1.74</ecNumber>
    </recommendedName>
</protein>
<evidence type="ECO:0000256" key="12">
    <source>
        <dbReference type="PIRSR" id="PIRSR611150-1"/>
    </source>
</evidence>
<feature type="disulfide bond" evidence="13">
    <location>
        <begin position="196"/>
        <end position="203"/>
    </location>
</feature>
<dbReference type="GO" id="GO:0016052">
    <property type="term" value="P:carbohydrate catabolic process"/>
    <property type="evidence" value="ECO:0007669"/>
    <property type="project" value="TreeGrafter"/>
</dbReference>
<evidence type="ECO:0000313" key="15">
    <source>
        <dbReference type="EMBL" id="KAF1808914.1"/>
    </source>
</evidence>
<accession>A0A6G1FT22</accession>
<dbReference type="PROSITE" id="PS00155">
    <property type="entry name" value="CUTINASE_1"/>
    <property type="match status" value="1"/>
</dbReference>
<evidence type="ECO:0000256" key="3">
    <source>
        <dbReference type="ARBA" id="ARBA00013095"/>
    </source>
</evidence>
<dbReference type="GeneID" id="54422113"/>
<keyword evidence="6 14" id="KW-0732">Signal</keyword>
<reference evidence="15 17" key="1">
    <citation type="submission" date="2020-01" db="EMBL/GenBank/DDBJ databases">
        <authorList>
            <consortium name="DOE Joint Genome Institute"/>
            <person name="Haridas S."/>
            <person name="Albert R."/>
            <person name="Binder M."/>
            <person name="Bloem J."/>
            <person name="Labutti K."/>
            <person name="Salamov A."/>
            <person name="Andreopoulos B."/>
            <person name="Baker S.E."/>
            <person name="Barry K."/>
            <person name="Bills G."/>
            <person name="Bluhm B.H."/>
            <person name="Cannon C."/>
            <person name="Castanera R."/>
            <person name="Culley D.E."/>
            <person name="Daum C."/>
            <person name="Ezra D."/>
            <person name="Gonzalez J.B."/>
            <person name="Henrissat B."/>
            <person name="Kuo A."/>
            <person name="Liang C."/>
            <person name="Lipzen A."/>
            <person name="Lutzoni F."/>
            <person name="Magnuson J."/>
            <person name="Mondo S."/>
            <person name="Nolan M."/>
            <person name="Ohm R."/>
            <person name="Pangilinan J."/>
            <person name="Park H.-J."/>
            <person name="Ramirez L."/>
            <person name="Alfaro M."/>
            <person name="Sun H."/>
            <person name="Tritt A."/>
            <person name="Yoshinaga Y."/>
            <person name="Zwiers L.-H."/>
            <person name="Turgeon B.G."/>
            <person name="Goodwin S.B."/>
            <person name="Spatafora J.W."/>
            <person name="Crous P.W."/>
            <person name="Grigoriev I.V."/>
        </authorList>
    </citation>
    <scope>NUCLEOTIDE SEQUENCE</scope>
    <source>
        <strain evidence="15 17">CBS 781.70</strain>
    </source>
</reference>
<evidence type="ECO:0000256" key="14">
    <source>
        <dbReference type="RuleBase" id="RU361263"/>
    </source>
</evidence>
<name>A0A6G1FT22_9PEZI</name>
<evidence type="ECO:0000256" key="8">
    <source>
        <dbReference type="ARBA" id="ARBA00023157"/>
    </source>
</evidence>
<comment type="function">
    <text evidence="10">Catalyzes the hydrolysis of complex carboxylic polyesters found in the cell wall of plants. Degrades cutin, a macromolecule that forms the structure of the plant cuticle. Allows pathogenic fungi to penetrate through the cuticular barrier into the host plant during the initial stage of fungal infection.</text>
</comment>
<dbReference type="SUPFAM" id="SSF53474">
    <property type="entry name" value="alpha/beta-Hydrolases"/>
    <property type="match status" value="1"/>
</dbReference>
<dbReference type="EMBL" id="ML975177">
    <property type="protein sequence ID" value="KAF1808914.1"/>
    <property type="molecule type" value="Genomic_DNA"/>
</dbReference>
<dbReference type="EC" id="3.1.1.74" evidence="3 14"/>
<evidence type="ECO:0000256" key="6">
    <source>
        <dbReference type="ARBA" id="ARBA00022729"/>
    </source>
</evidence>
<reference evidence="17" key="3">
    <citation type="submission" date="2025-04" db="UniProtKB">
        <authorList>
            <consortium name="RefSeq"/>
        </authorList>
    </citation>
    <scope>IDENTIFICATION</scope>
    <source>
        <strain evidence="17">CBS 781.70</strain>
    </source>
</reference>
<feature type="disulfide bond" evidence="13">
    <location>
        <begin position="55"/>
        <end position="134"/>
    </location>
</feature>
<organism evidence="15">
    <name type="scientific">Eremomyces bilateralis CBS 781.70</name>
    <dbReference type="NCBI Taxonomy" id="1392243"/>
    <lineage>
        <taxon>Eukaryota</taxon>
        <taxon>Fungi</taxon>
        <taxon>Dikarya</taxon>
        <taxon>Ascomycota</taxon>
        <taxon>Pezizomycotina</taxon>
        <taxon>Dothideomycetes</taxon>
        <taxon>Dothideomycetes incertae sedis</taxon>
        <taxon>Eremomycetales</taxon>
        <taxon>Eremomycetaceae</taxon>
        <taxon>Eremomyces</taxon>
    </lineage>
</organism>
<evidence type="ECO:0000256" key="10">
    <source>
        <dbReference type="ARBA" id="ARBA00057514"/>
    </source>
</evidence>
<comment type="subcellular location">
    <subcellularLocation>
        <location evidence="1 14">Secreted</location>
    </subcellularLocation>
</comment>
<keyword evidence="16" id="KW-1185">Reference proteome</keyword>
<comment type="catalytic activity">
    <reaction evidence="9 14">
        <text>cutin + H2O = cutin monomers.</text>
        <dbReference type="EC" id="3.1.1.74"/>
    </reaction>
</comment>
<dbReference type="Proteomes" id="UP000504638">
    <property type="component" value="Unplaced"/>
</dbReference>
<dbReference type="SMART" id="SM01110">
    <property type="entry name" value="Cutinase"/>
    <property type="match status" value="1"/>
</dbReference>
<evidence type="ECO:0000313" key="17">
    <source>
        <dbReference type="RefSeq" id="XP_033530545.1"/>
    </source>
</evidence>
<reference evidence="17" key="2">
    <citation type="submission" date="2020-04" db="EMBL/GenBank/DDBJ databases">
        <authorList>
            <consortium name="NCBI Genome Project"/>
        </authorList>
    </citation>
    <scope>NUCLEOTIDE SEQUENCE</scope>
    <source>
        <strain evidence="17">CBS 781.70</strain>
    </source>
</reference>
<dbReference type="InterPro" id="IPR011150">
    <property type="entry name" value="Cutinase_monf"/>
</dbReference>
<dbReference type="GO" id="GO:0050525">
    <property type="term" value="F:cutinase activity"/>
    <property type="evidence" value="ECO:0007669"/>
    <property type="project" value="UniProtKB-UniRule"/>
</dbReference>
<dbReference type="PRINTS" id="PR00129">
    <property type="entry name" value="CUTINASE"/>
</dbReference>
<evidence type="ECO:0000313" key="16">
    <source>
        <dbReference type="Proteomes" id="UP000504638"/>
    </source>
</evidence>
<dbReference type="FunFam" id="3.40.50.1820:FF:000235">
    <property type="entry name" value="Cutinase 1"/>
    <property type="match status" value="1"/>
</dbReference>
<evidence type="ECO:0000256" key="9">
    <source>
        <dbReference type="ARBA" id="ARBA00034045"/>
    </source>
</evidence>
<proteinExistence type="inferred from homology"/>
<dbReference type="GO" id="GO:0005576">
    <property type="term" value="C:extracellular region"/>
    <property type="evidence" value="ECO:0007669"/>
    <property type="project" value="UniProtKB-SubCell"/>
</dbReference>
<keyword evidence="7 14" id="KW-0378">Hydrolase</keyword>
<evidence type="ECO:0000256" key="13">
    <source>
        <dbReference type="PIRSR" id="PIRSR611150-2"/>
    </source>
</evidence>
<gene>
    <name evidence="15 17" type="ORF">P152DRAFT_476854</name>
</gene>
<evidence type="ECO:0000256" key="7">
    <source>
        <dbReference type="ARBA" id="ARBA00022801"/>
    </source>
</evidence>
<dbReference type="AlphaFoldDB" id="A0A6G1FT22"/>
<evidence type="ECO:0000256" key="11">
    <source>
        <dbReference type="ARBA" id="ARBA00074522"/>
    </source>
</evidence>
<dbReference type="OrthoDB" id="2975078at2759"/>
<dbReference type="InterPro" id="IPR043580">
    <property type="entry name" value="CUTINASE_1"/>
</dbReference>
<feature type="chain" id="PRO_5044517644" description="Cutinase" evidence="14">
    <location>
        <begin position="17"/>
        <end position="237"/>
    </location>
</feature>
<keyword evidence="4 14" id="KW-0719">Serine esterase</keyword>
<dbReference type="Gene3D" id="3.40.50.1820">
    <property type="entry name" value="alpha/beta hydrolase"/>
    <property type="match status" value="1"/>
</dbReference>
<dbReference type="RefSeq" id="XP_033530545.1">
    <property type="nucleotide sequence ID" value="XM_033681543.1"/>
</dbReference>
<evidence type="ECO:0000256" key="5">
    <source>
        <dbReference type="ARBA" id="ARBA00022525"/>
    </source>
</evidence>
<evidence type="ECO:0000256" key="1">
    <source>
        <dbReference type="ARBA" id="ARBA00004613"/>
    </source>
</evidence>
<feature type="signal peptide" evidence="14">
    <location>
        <begin position="1"/>
        <end position="16"/>
    </location>
</feature>
<dbReference type="InterPro" id="IPR029058">
    <property type="entry name" value="AB_hydrolase_fold"/>
</dbReference>
<sequence length="237" mass="24332">MRLLTIVAAVAALSSATPVQSPELVALEASFAEHMPTMKEKRQGSSSNDVVSGACRDVFFIFARGSTEPGNMGLTVGPVTCSGLKITLGLGSVGCQGVGPQYRASVGDNLLPAGTSSAAINNAVSLFETASRRCPDATLVFGGYSQGAAVMHGAVSRLSSAIKAKTVGGVLYGDTRNFEEGGAIDNYPRNDVLIICRLDDGVCGIGLVVTAGHLLYTTDGSVTRGVSFLAGKVRATR</sequence>
<dbReference type="Pfam" id="PF01083">
    <property type="entry name" value="Cutinase"/>
    <property type="match status" value="1"/>
</dbReference>